<name>A0A3Q9UMB8_9ACTN</name>
<gene>
    <name evidence="1" type="ORF">C0Z10_06815</name>
</gene>
<reference evidence="2" key="1">
    <citation type="submission" date="2017-12" db="EMBL/GenBank/DDBJ databases">
        <title>Whole genome sequencing of Acidipropionibacterium jensenii strains JS279 and JS280.</title>
        <authorList>
            <person name="Deptula P."/>
            <person name="Laine P."/>
            <person name="Smolander O.-P."/>
            <person name="Paulin L."/>
            <person name="Auvinen P."/>
            <person name="Varmanen P."/>
        </authorList>
    </citation>
    <scope>NUCLEOTIDE SEQUENCE [LARGE SCALE GENOMIC DNA]</scope>
    <source>
        <strain evidence="2">JS280</strain>
    </source>
</reference>
<accession>A0A3Q9UMB8</accession>
<evidence type="ECO:0000313" key="2">
    <source>
        <dbReference type="Proteomes" id="UP000285875"/>
    </source>
</evidence>
<sequence>MYDDGKSPAAWTGTVIAALGFVVATIGAMAGPNWPACIVGGALVVVAMIAVVVLKALGYGSQY</sequence>
<dbReference type="Proteomes" id="UP000285875">
    <property type="component" value="Chromosome"/>
</dbReference>
<dbReference type="KEGG" id="aji:C0Z10_06815"/>
<protein>
    <submittedName>
        <fullName evidence="1">Uncharacterized protein</fullName>
    </submittedName>
</protein>
<organism evidence="1 2">
    <name type="scientific">Acidipropionibacterium jensenii</name>
    <dbReference type="NCBI Taxonomy" id="1749"/>
    <lineage>
        <taxon>Bacteria</taxon>
        <taxon>Bacillati</taxon>
        <taxon>Actinomycetota</taxon>
        <taxon>Actinomycetes</taxon>
        <taxon>Propionibacteriales</taxon>
        <taxon>Propionibacteriaceae</taxon>
        <taxon>Acidipropionibacterium</taxon>
    </lineage>
</organism>
<evidence type="ECO:0000313" key="1">
    <source>
        <dbReference type="EMBL" id="AZZ40763.1"/>
    </source>
</evidence>
<dbReference type="NCBIfam" id="NF041681">
    <property type="entry name" value="HGxxPAAW"/>
    <property type="match status" value="1"/>
</dbReference>
<dbReference type="AlphaFoldDB" id="A0A3Q9UMB8"/>
<dbReference type="EMBL" id="CP025570">
    <property type="protein sequence ID" value="AZZ40763.1"/>
    <property type="molecule type" value="Genomic_DNA"/>
</dbReference>
<proteinExistence type="predicted"/>